<evidence type="ECO:0000256" key="7">
    <source>
        <dbReference type="ARBA" id="ARBA00023163"/>
    </source>
</evidence>
<keyword evidence="8" id="KW-0539">Nucleus</keyword>
<dbReference type="PANTHER" id="PTHR28246:SF1">
    <property type="entry name" value="G1-SPECIFIC TRANSCRIPTIONAL REPRESSOR WHI5-RELATED"/>
    <property type="match status" value="1"/>
</dbReference>
<feature type="region of interest" description="Disordered" evidence="9">
    <location>
        <begin position="1"/>
        <end position="80"/>
    </location>
</feature>
<feature type="region of interest" description="Disordered" evidence="9">
    <location>
        <begin position="258"/>
        <end position="277"/>
    </location>
</feature>
<dbReference type="PANTHER" id="PTHR28246">
    <property type="entry name" value="G1-SPECIFIC TRANSCRIPTIONAL REPRESSOR WHI5-RELATED"/>
    <property type="match status" value="1"/>
</dbReference>
<evidence type="ECO:0000256" key="1">
    <source>
        <dbReference type="ARBA" id="ARBA00004123"/>
    </source>
</evidence>
<dbReference type="InterPro" id="IPR013734">
    <property type="entry name" value="TF_Nrm1/Whi5"/>
</dbReference>
<dbReference type="Proteomes" id="UP001590950">
    <property type="component" value="Unassembled WGS sequence"/>
</dbReference>
<sequence length="479" mass="51838">MANSMLESEQVTGSPEISIANSRTVTALSNSQESSLNQSSNSQLSQYRPESAGDLHPSQGERGHGGMTPSTSYTNSPTYECMRKDHLNDDVGVVTQDELESAHALNMRPLPDQSKEPLIEYTAAPKRMANGDIKPAGYNSTTSPIDASQHGHSRNSSRASRSSQIGELSSQLRTRLSYAMVKVQNGWQSHSITELEGMTSNQASPISGLSDQRQLFESASADAHPASYSASMQSPKRLALAPEFTSALLRTARFAPGLEDMPPQYGDPTPDPQPHQVGATYESFWREHEGGSALRPSKAMTSPTGRPSLAPPVDIVPRSQRRSDASKRQLPTLHTSDLYGADDQRFSSFSTLPTTPPKRTPKMRTPSQQAAVEKDAVETLLFMSSPDNPGYHPPAALAVSPLRSSFAPLPTQSVQQATFRREGAGVQKSTLPIPSLMPRSRPQLSEADVDKMLDEAPDTSSSDDDDPHNQRSSQQSLGS</sequence>
<comment type="caution">
    <text evidence="10">The sequence shown here is derived from an EMBL/GenBank/DDBJ whole genome shotgun (WGS) entry which is preliminary data.</text>
</comment>
<evidence type="ECO:0000256" key="6">
    <source>
        <dbReference type="ARBA" id="ARBA00023015"/>
    </source>
</evidence>
<keyword evidence="5" id="KW-0678">Repressor</keyword>
<accession>A0ABR4A4M5</accession>
<evidence type="ECO:0000256" key="4">
    <source>
        <dbReference type="ARBA" id="ARBA00022490"/>
    </source>
</evidence>
<evidence type="ECO:0000313" key="11">
    <source>
        <dbReference type="Proteomes" id="UP001590950"/>
    </source>
</evidence>
<evidence type="ECO:0000313" key="10">
    <source>
        <dbReference type="EMBL" id="KAL2040301.1"/>
    </source>
</evidence>
<organism evidence="10 11">
    <name type="scientific">Stereocaulon virgatum</name>
    <dbReference type="NCBI Taxonomy" id="373712"/>
    <lineage>
        <taxon>Eukaryota</taxon>
        <taxon>Fungi</taxon>
        <taxon>Dikarya</taxon>
        <taxon>Ascomycota</taxon>
        <taxon>Pezizomycotina</taxon>
        <taxon>Lecanoromycetes</taxon>
        <taxon>OSLEUM clade</taxon>
        <taxon>Lecanoromycetidae</taxon>
        <taxon>Lecanorales</taxon>
        <taxon>Lecanorineae</taxon>
        <taxon>Stereocaulaceae</taxon>
        <taxon>Stereocaulon</taxon>
    </lineage>
</organism>
<feature type="compositionally biased region" description="Low complexity" evidence="9">
    <location>
        <begin position="154"/>
        <end position="163"/>
    </location>
</feature>
<keyword evidence="6" id="KW-0805">Transcription regulation</keyword>
<dbReference type="Pfam" id="PF08528">
    <property type="entry name" value="Whi5"/>
    <property type="match status" value="1"/>
</dbReference>
<evidence type="ECO:0000256" key="5">
    <source>
        <dbReference type="ARBA" id="ARBA00022491"/>
    </source>
</evidence>
<keyword evidence="7" id="KW-0804">Transcription</keyword>
<feature type="region of interest" description="Disordered" evidence="9">
    <location>
        <begin position="126"/>
        <end position="168"/>
    </location>
</feature>
<feature type="compositionally biased region" description="Polar residues" evidence="9">
    <location>
        <begin position="470"/>
        <end position="479"/>
    </location>
</feature>
<dbReference type="InterPro" id="IPR039198">
    <property type="entry name" value="Srl3/Whi5"/>
</dbReference>
<evidence type="ECO:0000256" key="8">
    <source>
        <dbReference type="ARBA" id="ARBA00023242"/>
    </source>
</evidence>
<name>A0ABR4A4M5_9LECA</name>
<protein>
    <submittedName>
        <fullName evidence="10">Uncharacterized protein</fullName>
    </submittedName>
</protein>
<keyword evidence="11" id="KW-1185">Reference proteome</keyword>
<feature type="compositionally biased region" description="Polar residues" evidence="9">
    <location>
        <begin position="1"/>
        <end position="27"/>
    </location>
</feature>
<dbReference type="EMBL" id="JBEFKJ010000021">
    <property type="protein sequence ID" value="KAL2040301.1"/>
    <property type="molecule type" value="Genomic_DNA"/>
</dbReference>
<evidence type="ECO:0000256" key="2">
    <source>
        <dbReference type="ARBA" id="ARBA00004496"/>
    </source>
</evidence>
<evidence type="ECO:0000256" key="3">
    <source>
        <dbReference type="ARBA" id="ARBA00006922"/>
    </source>
</evidence>
<proteinExistence type="inferred from homology"/>
<feature type="compositionally biased region" description="Acidic residues" evidence="9">
    <location>
        <begin position="455"/>
        <end position="466"/>
    </location>
</feature>
<feature type="region of interest" description="Disordered" evidence="9">
    <location>
        <begin position="411"/>
        <end position="479"/>
    </location>
</feature>
<gene>
    <name evidence="10" type="ORF">N7G274_006744</name>
</gene>
<keyword evidence="4" id="KW-0963">Cytoplasm</keyword>
<comment type="subcellular location">
    <subcellularLocation>
        <location evidence="2">Cytoplasm</location>
    </subcellularLocation>
    <subcellularLocation>
        <location evidence="1">Nucleus</location>
    </subcellularLocation>
</comment>
<evidence type="ECO:0000256" key="9">
    <source>
        <dbReference type="SAM" id="MobiDB-lite"/>
    </source>
</evidence>
<comment type="similarity">
    <text evidence="3">Belongs to the WHI5/NRM1 family.</text>
</comment>
<feature type="compositionally biased region" description="Low complexity" evidence="9">
    <location>
        <begin position="68"/>
        <end position="79"/>
    </location>
</feature>
<feature type="region of interest" description="Disordered" evidence="9">
    <location>
        <begin position="288"/>
        <end position="369"/>
    </location>
</feature>
<feature type="compositionally biased region" description="Low complexity" evidence="9">
    <location>
        <begin position="28"/>
        <end position="46"/>
    </location>
</feature>
<reference evidence="10 11" key="1">
    <citation type="submission" date="2024-09" db="EMBL/GenBank/DDBJ databases">
        <title>Rethinking Asexuality: The Enigmatic Case of Functional Sexual Genes in Lepraria (Stereocaulaceae).</title>
        <authorList>
            <person name="Doellman M."/>
            <person name="Sun Y."/>
            <person name="Barcenas-Pena A."/>
            <person name="Lumbsch H.T."/>
            <person name="Grewe F."/>
        </authorList>
    </citation>
    <scope>NUCLEOTIDE SEQUENCE [LARGE SCALE GENOMIC DNA]</scope>
    <source>
        <strain evidence="10 11">Mercado 3170</strain>
    </source>
</reference>